<comment type="function">
    <text evidence="14 19">Bifunctional enzyme that catalyzes the epimerization of the S- and R-forms of NAD(P)HX and the dehydration of the S-form of NAD(P)HX at the expense of ADP, which is converted to AMP. This allows the repair of both epimers of NAD(P)HX, a damaged form of NAD(P)H that is a result of enzymatic or heat-dependent hydration.</text>
</comment>
<comment type="similarity">
    <text evidence="18">Belongs to the NnrE/AIBP family.</text>
</comment>
<dbReference type="GO" id="GO:0110051">
    <property type="term" value="P:metabolite repair"/>
    <property type="evidence" value="ECO:0007669"/>
    <property type="project" value="TreeGrafter"/>
</dbReference>
<comment type="catalytic activity">
    <reaction evidence="1 18 19">
        <text>(6R)-NADHX = (6S)-NADHX</text>
        <dbReference type="Rhea" id="RHEA:32215"/>
        <dbReference type="ChEBI" id="CHEBI:64074"/>
        <dbReference type="ChEBI" id="CHEBI:64075"/>
        <dbReference type="EC" id="5.1.99.6"/>
    </reaction>
</comment>
<evidence type="ECO:0000256" key="3">
    <source>
        <dbReference type="ARBA" id="ARBA00006001"/>
    </source>
</evidence>
<dbReference type="SUPFAM" id="SSF64153">
    <property type="entry name" value="YjeF N-terminal domain-like"/>
    <property type="match status" value="1"/>
</dbReference>
<accession>A0A845V708</accession>
<keyword evidence="12 17" id="KW-0456">Lyase</keyword>
<feature type="binding site" evidence="17">
    <location>
        <position position="367"/>
    </location>
    <ligand>
        <name>(6S)-NADPHX</name>
        <dbReference type="ChEBI" id="CHEBI:64076"/>
    </ligand>
</feature>
<comment type="catalytic activity">
    <reaction evidence="16 17 19">
        <text>(6S)-NADPHX + ADP = AMP + phosphate + NADPH + H(+)</text>
        <dbReference type="Rhea" id="RHEA:32235"/>
        <dbReference type="ChEBI" id="CHEBI:15378"/>
        <dbReference type="ChEBI" id="CHEBI:43474"/>
        <dbReference type="ChEBI" id="CHEBI:57783"/>
        <dbReference type="ChEBI" id="CHEBI:64076"/>
        <dbReference type="ChEBI" id="CHEBI:456215"/>
        <dbReference type="ChEBI" id="CHEBI:456216"/>
        <dbReference type="EC" id="4.2.1.136"/>
    </reaction>
</comment>
<evidence type="ECO:0000256" key="16">
    <source>
        <dbReference type="ARBA" id="ARBA00049209"/>
    </source>
</evidence>
<feature type="binding site" evidence="17">
    <location>
        <position position="433"/>
    </location>
    <ligand>
        <name>AMP</name>
        <dbReference type="ChEBI" id="CHEBI:456215"/>
    </ligand>
</feature>
<comment type="function">
    <text evidence="18">Catalyzes the epimerization of the S- and R-forms of NAD(P)HX, a damaged form of NAD(P)H that is a result of enzymatic or heat-dependent hydration. This is a prerequisite for the S-specific NAD(P)H-hydrate dehydratase to allow the repair of both epimers of NAD(P)HX.</text>
</comment>
<evidence type="ECO:0000256" key="5">
    <source>
        <dbReference type="ARBA" id="ARBA00022723"/>
    </source>
</evidence>
<keyword evidence="6 17" id="KW-0547">Nucleotide-binding</keyword>
<evidence type="ECO:0000256" key="15">
    <source>
        <dbReference type="ARBA" id="ARBA00048238"/>
    </source>
</evidence>
<reference evidence="22 23" key="1">
    <citation type="submission" date="2020-02" db="EMBL/GenBank/DDBJ databases">
        <authorList>
            <person name="Zhang X.-Y."/>
        </authorList>
    </citation>
    <scope>NUCLEOTIDE SEQUENCE [LARGE SCALE GENOMIC DNA]</scope>
    <source>
        <strain evidence="22 23">C33</strain>
    </source>
</reference>
<evidence type="ECO:0000256" key="14">
    <source>
        <dbReference type="ARBA" id="ARBA00025153"/>
    </source>
</evidence>
<evidence type="ECO:0000256" key="8">
    <source>
        <dbReference type="ARBA" id="ARBA00022857"/>
    </source>
</evidence>
<keyword evidence="8 17" id="KW-0521">NADP</keyword>
<dbReference type="Gene3D" id="3.40.50.10260">
    <property type="entry name" value="YjeF N-terminal domain"/>
    <property type="match status" value="1"/>
</dbReference>
<keyword evidence="7 17" id="KW-0067">ATP-binding</keyword>
<dbReference type="PANTHER" id="PTHR12592">
    <property type="entry name" value="ATP-DEPENDENT (S)-NAD(P)H-HYDRATE DEHYDRATASE FAMILY MEMBER"/>
    <property type="match status" value="1"/>
</dbReference>
<evidence type="ECO:0000256" key="7">
    <source>
        <dbReference type="ARBA" id="ARBA00022840"/>
    </source>
</evidence>
<feature type="binding site" evidence="18">
    <location>
        <position position="138"/>
    </location>
    <ligand>
        <name>(6S)-NADPHX</name>
        <dbReference type="ChEBI" id="CHEBI:64076"/>
    </ligand>
</feature>
<dbReference type="InterPro" id="IPR004443">
    <property type="entry name" value="YjeF_N_dom"/>
</dbReference>
<dbReference type="GO" id="GO:0005524">
    <property type="term" value="F:ATP binding"/>
    <property type="evidence" value="ECO:0007669"/>
    <property type="project" value="UniProtKB-UniRule"/>
</dbReference>
<dbReference type="GO" id="GO:0052855">
    <property type="term" value="F:ADP-dependent NAD(P)H-hydrate dehydratase activity"/>
    <property type="evidence" value="ECO:0007669"/>
    <property type="project" value="UniProtKB-UniRule"/>
</dbReference>
<feature type="binding site" evidence="18">
    <location>
        <position position="159"/>
    </location>
    <ligand>
        <name>K(+)</name>
        <dbReference type="ChEBI" id="CHEBI:29103"/>
    </ligand>
</feature>
<evidence type="ECO:0000256" key="2">
    <source>
        <dbReference type="ARBA" id="ARBA00000909"/>
    </source>
</evidence>
<comment type="cofactor">
    <cofactor evidence="17">
        <name>Mg(2+)</name>
        <dbReference type="ChEBI" id="CHEBI:18420"/>
    </cofactor>
</comment>
<dbReference type="InterPro" id="IPR030677">
    <property type="entry name" value="Nnr"/>
</dbReference>
<keyword evidence="5 18" id="KW-0479">Metal-binding</keyword>
<dbReference type="GO" id="GO:0046496">
    <property type="term" value="P:nicotinamide nucleotide metabolic process"/>
    <property type="evidence" value="ECO:0007669"/>
    <property type="project" value="UniProtKB-UniRule"/>
</dbReference>
<feature type="binding site" evidence="18">
    <location>
        <begin position="127"/>
        <end position="133"/>
    </location>
    <ligand>
        <name>(6S)-NADPHX</name>
        <dbReference type="ChEBI" id="CHEBI:64076"/>
    </ligand>
</feature>
<comment type="similarity">
    <text evidence="4 19">In the C-terminal section; belongs to the NnrD/CARKD family.</text>
</comment>
<name>A0A845V708_9GAMM</name>
<organism evidence="22 23">
    <name type="scientific">Wenzhouxiangella limi</name>
    <dbReference type="NCBI Taxonomy" id="2707351"/>
    <lineage>
        <taxon>Bacteria</taxon>
        <taxon>Pseudomonadati</taxon>
        <taxon>Pseudomonadota</taxon>
        <taxon>Gammaproteobacteria</taxon>
        <taxon>Chromatiales</taxon>
        <taxon>Wenzhouxiangellaceae</taxon>
        <taxon>Wenzhouxiangella</taxon>
    </lineage>
</organism>
<feature type="binding site" evidence="18">
    <location>
        <position position="62"/>
    </location>
    <ligand>
        <name>K(+)</name>
        <dbReference type="ChEBI" id="CHEBI:29103"/>
    </ligand>
</feature>
<evidence type="ECO:0000313" key="22">
    <source>
        <dbReference type="EMBL" id="NDY96936.1"/>
    </source>
</evidence>
<evidence type="ECO:0000313" key="23">
    <source>
        <dbReference type="Proteomes" id="UP000484885"/>
    </source>
</evidence>
<sequence length="490" mass="50025">MDIGNRLYRAEQVQALDRQAIEGHGIAGYELMQRAGRAAFRALRARWPETGALTVCCGGGNNGGDGYVIARLALEAGMAVQLIALKDPGELAGDAATAAADWRNAGGSLADPEQPLSGEVIVDALLGTGLDRAPAGAYARLIERINASGKKVLAVDVPSGLDADTGMPLKPAVRADVTTTFIGNKRGLYTGQAGHWCGQRLYFDLATPAAIHADIDADARLLAVADLRGWLPPRRPDTHKGDLGHVLVIGGDAGMAGAPVLAGQAALRTGSGLVSLATRAEHVGLAPSVQPELMAHGVETLDALDALIERADALALGPGLGQGEWSRSLWQRALIGDQPRVVDADALNLLAADDGPIACPGAVLTPHPGEAARLLEVSAAKVQSDRFAAARALAERFSAVVVLKGHGTLIAEPGGAVAVCPYGNPAMASAGMGDALTGIIASLLGQGCKPFDAACCGVLAHALAGDAAASGRRQIVAGDLIDRLADILPA</sequence>
<dbReference type="SUPFAM" id="SSF53613">
    <property type="entry name" value="Ribokinase-like"/>
    <property type="match status" value="1"/>
</dbReference>
<dbReference type="GO" id="GO:0052856">
    <property type="term" value="F:NAD(P)HX epimerase activity"/>
    <property type="evidence" value="ECO:0007669"/>
    <property type="project" value="UniProtKB-UniRule"/>
</dbReference>
<keyword evidence="13" id="KW-0511">Multifunctional enzyme</keyword>
<comment type="caution">
    <text evidence="22">The sequence shown here is derived from an EMBL/GenBank/DDBJ whole genome shotgun (WGS) entry which is preliminary data.</text>
</comment>
<keyword evidence="11 18" id="KW-0413">Isomerase</keyword>
<comment type="subunit">
    <text evidence="17">Homotetramer.</text>
</comment>
<dbReference type="CDD" id="cd01171">
    <property type="entry name" value="YXKO-related"/>
    <property type="match status" value="1"/>
</dbReference>
<feature type="domain" description="YjeF N-terminal" evidence="21">
    <location>
        <begin position="13"/>
        <end position="213"/>
    </location>
</feature>
<proteinExistence type="inferred from homology"/>
<dbReference type="EMBL" id="JAAGSC010000044">
    <property type="protein sequence ID" value="NDY96936.1"/>
    <property type="molecule type" value="Genomic_DNA"/>
</dbReference>
<evidence type="ECO:0000256" key="18">
    <source>
        <dbReference type="HAMAP-Rule" id="MF_01966"/>
    </source>
</evidence>
<evidence type="ECO:0000259" key="20">
    <source>
        <dbReference type="PROSITE" id="PS51383"/>
    </source>
</evidence>
<dbReference type="InterPro" id="IPR000631">
    <property type="entry name" value="CARKD"/>
</dbReference>
<evidence type="ECO:0000256" key="19">
    <source>
        <dbReference type="PIRNR" id="PIRNR017184"/>
    </source>
</evidence>
<evidence type="ECO:0000256" key="6">
    <source>
        <dbReference type="ARBA" id="ARBA00022741"/>
    </source>
</evidence>
<comment type="cofactor">
    <cofactor evidence="18 19">
        <name>K(+)</name>
        <dbReference type="ChEBI" id="CHEBI:29103"/>
    </cofactor>
    <text evidence="18 19">Binds 1 potassium ion per subunit.</text>
</comment>
<dbReference type="HAMAP" id="MF_01966">
    <property type="entry name" value="NADHX_epimerase"/>
    <property type="match status" value="1"/>
</dbReference>
<dbReference type="GO" id="GO:0046872">
    <property type="term" value="F:metal ion binding"/>
    <property type="evidence" value="ECO:0007669"/>
    <property type="project" value="UniProtKB-UniRule"/>
</dbReference>
<dbReference type="Pfam" id="PF03853">
    <property type="entry name" value="YjeF_N"/>
    <property type="match status" value="1"/>
</dbReference>
<feature type="binding site" evidence="18">
    <location>
        <position position="123"/>
    </location>
    <ligand>
        <name>K(+)</name>
        <dbReference type="ChEBI" id="CHEBI:29103"/>
    </ligand>
</feature>
<dbReference type="HAMAP" id="MF_01965">
    <property type="entry name" value="NADHX_dehydratase"/>
    <property type="match status" value="1"/>
</dbReference>
<dbReference type="AlphaFoldDB" id="A0A845V708"/>
<dbReference type="RefSeq" id="WP_164212533.1">
    <property type="nucleotide sequence ID" value="NZ_JAAGSC010000044.1"/>
</dbReference>
<evidence type="ECO:0000256" key="4">
    <source>
        <dbReference type="ARBA" id="ARBA00009524"/>
    </source>
</evidence>
<dbReference type="Gene3D" id="3.40.1190.20">
    <property type="match status" value="1"/>
</dbReference>
<dbReference type="PIRSF" id="PIRSF017184">
    <property type="entry name" value="Nnr"/>
    <property type="match status" value="1"/>
</dbReference>
<dbReference type="PROSITE" id="PS51385">
    <property type="entry name" value="YJEF_N"/>
    <property type="match status" value="1"/>
</dbReference>
<evidence type="ECO:0000256" key="1">
    <source>
        <dbReference type="ARBA" id="ARBA00000013"/>
    </source>
</evidence>
<comment type="catalytic activity">
    <reaction evidence="15 17 19">
        <text>(6S)-NADHX + ADP = AMP + phosphate + NADH + H(+)</text>
        <dbReference type="Rhea" id="RHEA:32223"/>
        <dbReference type="ChEBI" id="CHEBI:15378"/>
        <dbReference type="ChEBI" id="CHEBI:43474"/>
        <dbReference type="ChEBI" id="CHEBI:57945"/>
        <dbReference type="ChEBI" id="CHEBI:64074"/>
        <dbReference type="ChEBI" id="CHEBI:456215"/>
        <dbReference type="ChEBI" id="CHEBI:456216"/>
        <dbReference type="EC" id="4.2.1.136"/>
    </reaction>
</comment>
<comment type="similarity">
    <text evidence="3 19">In the N-terminal section; belongs to the NnrE/AIBP family.</text>
</comment>
<keyword evidence="9 18" id="KW-0630">Potassium</keyword>
<protein>
    <recommendedName>
        <fullName evidence="19">Bifunctional NAD(P)H-hydrate repair enzyme</fullName>
    </recommendedName>
    <alternativeName>
        <fullName evidence="19">Nicotinamide nucleotide repair protein</fullName>
    </alternativeName>
    <domain>
        <recommendedName>
            <fullName evidence="19">ADP-dependent (S)-NAD(P)H-hydrate dehydratase</fullName>
            <ecNumber evidence="19">4.2.1.136</ecNumber>
        </recommendedName>
        <alternativeName>
            <fullName evidence="19">ADP-dependent NAD(P)HX dehydratase</fullName>
        </alternativeName>
    </domain>
    <domain>
        <recommendedName>
            <fullName evidence="19">NAD(P)H-hydrate epimerase</fullName>
            <ecNumber evidence="19">5.1.99.6</ecNumber>
        </recommendedName>
    </domain>
</protein>
<evidence type="ECO:0000256" key="9">
    <source>
        <dbReference type="ARBA" id="ARBA00022958"/>
    </source>
</evidence>
<dbReference type="NCBIfam" id="TIGR00197">
    <property type="entry name" value="yjeF_nterm"/>
    <property type="match status" value="1"/>
</dbReference>
<dbReference type="EC" id="5.1.99.6" evidence="19"/>
<feature type="binding site" evidence="17">
    <location>
        <position position="319"/>
    </location>
    <ligand>
        <name>(6S)-NADPHX</name>
        <dbReference type="ChEBI" id="CHEBI:64076"/>
    </ligand>
</feature>
<dbReference type="InterPro" id="IPR029056">
    <property type="entry name" value="Ribokinase-like"/>
</dbReference>
<evidence type="ECO:0000256" key="12">
    <source>
        <dbReference type="ARBA" id="ARBA00023239"/>
    </source>
</evidence>
<dbReference type="PROSITE" id="PS51383">
    <property type="entry name" value="YJEF_C_3"/>
    <property type="match status" value="1"/>
</dbReference>
<feature type="binding site" evidence="18">
    <location>
        <position position="156"/>
    </location>
    <ligand>
        <name>(6S)-NADPHX</name>
        <dbReference type="ChEBI" id="CHEBI:64076"/>
    </ligand>
</feature>
<comment type="catalytic activity">
    <reaction evidence="2 18 19">
        <text>(6R)-NADPHX = (6S)-NADPHX</text>
        <dbReference type="Rhea" id="RHEA:32227"/>
        <dbReference type="ChEBI" id="CHEBI:64076"/>
        <dbReference type="ChEBI" id="CHEBI:64077"/>
        <dbReference type="EC" id="5.1.99.6"/>
    </reaction>
</comment>
<evidence type="ECO:0000256" key="11">
    <source>
        <dbReference type="ARBA" id="ARBA00023235"/>
    </source>
</evidence>
<dbReference type="Pfam" id="PF01256">
    <property type="entry name" value="Carb_kinase"/>
    <property type="match status" value="1"/>
</dbReference>
<evidence type="ECO:0000256" key="13">
    <source>
        <dbReference type="ARBA" id="ARBA00023268"/>
    </source>
</evidence>
<keyword evidence="23" id="KW-1185">Reference proteome</keyword>
<feature type="binding site" evidence="18">
    <location>
        <begin position="61"/>
        <end position="65"/>
    </location>
    <ligand>
        <name>(6S)-NADPHX</name>
        <dbReference type="ChEBI" id="CHEBI:64076"/>
    </ligand>
</feature>
<feature type="domain" description="YjeF C-terminal" evidence="20">
    <location>
        <begin position="223"/>
        <end position="490"/>
    </location>
</feature>
<dbReference type="PANTHER" id="PTHR12592:SF0">
    <property type="entry name" value="ATP-DEPENDENT (S)-NAD(P)H-HYDRATE DEHYDRATASE"/>
    <property type="match status" value="1"/>
</dbReference>
<keyword evidence="10 17" id="KW-0520">NAD</keyword>
<gene>
    <name evidence="17" type="primary">nnrD</name>
    <name evidence="18" type="synonym">nnrE</name>
    <name evidence="22" type="ORF">G3I74_14480</name>
</gene>
<comment type="function">
    <text evidence="17">Catalyzes the dehydration of the S-form of NAD(P)HX at the expense of ADP, which is converted to AMP. Together with NAD(P)HX epimerase, which catalyzes the epimerization of the S- and R-forms, the enzyme allows the repair of both epimers of NAD(P)HX, a damaged form of NAD(P)H that is a result of enzymatic or heat-dependent hydration.</text>
</comment>
<feature type="binding site" evidence="17">
    <location>
        <begin position="404"/>
        <end position="408"/>
    </location>
    <ligand>
        <name>AMP</name>
        <dbReference type="ChEBI" id="CHEBI:456215"/>
    </ligand>
</feature>
<evidence type="ECO:0000259" key="21">
    <source>
        <dbReference type="PROSITE" id="PS51385"/>
    </source>
</evidence>
<dbReference type="Proteomes" id="UP000484885">
    <property type="component" value="Unassembled WGS sequence"/>
</dbReference>
<comment type="similarity">
    <text evidence="17">Belongs to the NnrD/CARKD family.</text>
</comment>
<evidence type="ECO:0000256" key="10">
    <source>
        <dbReference type="ARBA" id="ARBA00023027"/>
    </source>
</evidence>
<dbReference type="InterPro" id="IPR036652">
    <property type="entry name" value="YjeF_N_dom_sf"/>
</dbReference>
<dbReference type="NCBIfam" id="TIGR00196">
    <property type="entry name" value="yjeF_cterm"/>
    <property type="match status" value="1"/>
</dbReference>
<dbReference type="EC" id="4.2.1.136" evidence="19"/>
<evidence type="ECO:0000256" key="17">
    <source>
        <dbReference type="HAMAP-Rule" id="MF_01965"/>
    </source>
</evidence>
<feature type="binding site" evidence="17">
    <location>
        <position position="434"/>
    </location>
    <ligand>
        <name>(6S)-NADPHX</name>
        <dbReference type="ChEBI" id="CHEBI:64076"/>
    </ligand>
</feature>
<feature type="binding site" evidence="17">
    <location>
        <position position="258"/>
    </location>
    <ligand>
        <name>(6S)-NADPHX</name>
        <dbReference type="ChEBI" id="CHEBI:64076"/>
    </ligand>
</feature>